<dbReference type="AlphaFoldDB" id="A0A101JTJ2"/>
<proteinExistence type="inferred from homology"/>
<evidence type="ECO:0000259" key="3">
    <source>
        <dbReference type="Pfam" id="PF08386"/>
    </source>
</evidence>
<keyword evidence="5" id="KW-1185">Reference proteome</keyword>
<dbReference type="OrthoDB" id="4006962at2"/>
<evidence type="ECO:0000256" key="2">
    <source>
        <dbReference type="ARBA" id="ARBA00022801"/>
    </source>
</evidence>
<organism evidence="4 5">
    <name type="scientific">Actinoplanes awajinensis subsp. mycoplanecinus</name>
    <dbReference type="NCBI Taxonomy" id="135947"/>
    <lineage>
        <taxon>Bacteria</taxon>
        <taxon>Bacillati</taxon>
        <taxon>Actinomycetota</taxon>
        <taxon>Actinomycetes</taxon>
        <taxon>Micromonosporales</taxon>
        <taxon>Micromonosporaceae</taxon>
        <taxon>Actinoplanes</taxon>
    </lineage>
</organism>
<accession>A0A101JTJ2</accession>
<dbReference type="PROSITE" id="PS51257">
    <property type="entry name" value="PROKAR_LIPOPROTEIN"/>
    <property type="match status" value="1"/>
</dbReference>
<dbReference type="SUPFAM" id="SSF53474">
    <property type="entry name" value="alpha/beta-Hydrolases"/>
    <property type="match status" value="1"/>
</dbReference>
<evidence type="ECO:0000256" key="1">
    <source>
        <dbReference type="ARBA" id="ARBA00010088"/>
    </source>
</evidence>
<dbReference type="Gene3D" id="3.40.50.1820">
    <property type="entry name" value="alpha/beta hydrolase"/>
    <property type="match status" value="1"/>
</dbReference>
<reference evidence="4 5" key="1">
    <citation type="submission" date="2015-10" db="EMBL/GenBank/DDBJ databases">
        <authorList>
            <person name="Gilbert D.G."/>
        </authorList>
    </citation>
    <scope>NUCLEOTIDE SEQUENCE [LARGE SCALE GENOMIC DNA]</scope>
    <source>
        <strain evidence="4 5">NRRL B-16712</strain>
    </source>
</reference>
<sequence>MRAFRRPGTAVILTLTTLLGCLPSLLGREPARAETRPAVTWAVCPEDEQVQCGTMRVPANWADPYGTSIELSMARRPAEDPARRIGVLIVNPGGPGGSAVNMALDGEFFTPELRKRFDIIGLDPRGVGRSAPVLCSQALVDAKPSPLVADAAAFTALGAYNRKLAADCTTRSGPVVEHADTGSVIRDVEALRRALGEPRISIFGASYGSLIGELYGETHPATLRAVVLDSVMDHSVDVDTFLTQETAAVQDSFNEFVAWCARDTRCVLRGQDIPKLWAALLARAQAGTLEDPYDPPAKLGVWELISAAFSAFYDPQWFSFAHYLKDAAVPAAATGRRARTAVPLDLTPNSFPAVFCGDWALPVGDFTAYRKRLDALAVIAPQVRASPLALSAAAGCVGWPVPPSSPQRRLSPAKMPMLLVNARHDPATGYVWAQQTAAQLGPNARLLTYQGWGHIAYSHSPCVKAAVERYLVDLTPPAPGTTCPAVEPAPFGVG</sequence>
<dbReference type="EMBL" id="LLZH01000167">
    <property type="protein sequence ID" value="KUL32719.1"/>
    <property type="molecule type" value="Genomic_DNA"/>
</dbReference>
<keyword evidence="2 4" id="KW-0378">Hydrolase</keyword>
<dbReference type="InterPro" id="IPR051601">
    <property type="entry name" value="Serine_prot/Carboxylest_S33"/>
</dbReference>
<evidence type="ECO:0000313" key="5">
    <source>
        <dbReference type="Proteomes" id="UP000053244"/>
    </source>
</evidence>
<dbReference type="GO" id="GO:0016787">
    <property type="term" value="F:hydrolase activity"/>
    <property type="evidence" value="ECO:0007669"/>
    <property type="project" value="UniProtKB-KW"/>
</dbReference>
<feature type="domain" description="Peptidase S33 tripeptidyl aminopeptidase-like C-terminal" evidence="3">
    <location>
        <begin position="390"/>
        <end position="483"/>
    </location>
</feature>
<dbReference type="PANTHER" id="PTHR43248">
    <property type="entry name" value="2-SUCCINYL-6-HYDROXY-2,4-CYCLOHEXADIENE-1-CARBOXYLATE SYNTHASE"/>
    <property type="match status" value="1"/>
</dbReference>
<dbReference type="RefSeq" id="WP_067692940.1">
    <property type="nucleotide sequence ID" value="NZ_LLZH01000167.1"/>
</dbReference>
<dbReference type="InterPro" id="IPR013595">
    <property type="entry name" value="Pept_S33_TAP-like_C"/>
</dbReference>
<evidence type="ECO:0000313" key="4">
    <source>
        <dbReference type="EMBL" id="KUL32719.1"/>
    </source>
</evidence>
<gene>
    <name evidence="4" type="ORF">ADL15_19600</name>
</gene>
<protein>
    <submittedName>
        <fullName evidence="4">Alpha/beta hydrolase</fullName>
    </submittedName>
</protein>
<dbReference type="PANTHER" id="PTHR43248:SF30">
    <property type="entry name" value="AB HYDROLASE-1 DOMAIN-CONTAINING PROTEIN"/>
    <property type="match status" value="1"/>
</dbReference>
<comment type="similarity">
    <text evidence="1">Belongs to the peptidase S33 family.</text>
</comment>
<comment type="caution">
    <text evidence="4">The sequence shown here is derived from an EMBL/GenBank/DDBJ whole genome shotgun (WGS) entry which is preliminary data.</text>
</comment>
<dbReference type="Pfam" id="PF08386">
    <property type="entry name" value="Abhydrolase_4"/>
    <property type="match status" value="1"/>
</dbReference>
<dbReference type="Proteomes" id="UP000053244">
    <property type="component" value="Unassembled WGS sequence"/>
</dbReference>
<dbReference type="InterPro" id="IPR029058">
    <property type="entry name" value="AB_hydrolase_fold"/>
</dbReference>
<name>A0A101JTJ2_9ACTN</name>